<dbReference type="AlphaFoldDB" id="A0A0F5LQT5"/>
<evidence type="ECO:0000256" key="1">
    <source>
        <dbReference type="SAM" id="Phobius"/>
    </source>
</evidence>
<dbReference type="RefSeq" id="WP_046135161.1">
    <property type="nucleotide sequence ID" value="NZ_FQVC01000009.1"/>
</dbReference>
<feature type="transmembrane region" description="Helical" evidence="1">
    <location>
        <begin position="58"/>
        <end position="76"/>
    </location>
</feature>
<feature type="transmembrane region" description="Helical" evidence="1">
    <location>
        <begin position="33"/>
        <end position="51"/>
    </location>
</feature>
<sequence length="156" mass="16708">MSKISLASASLVALIATLIATGIHHIFRLGPELILPTAIGVAIPIVLWSLHERTGKPALLWAYRAYAALVVFWFGFLDGFLDHVAKAAGLDNVTFLAGSEEEIVGTAMQLWSKSASTAFYEGTGILSAALALLTVITTWRYLVDQILASGEAQHRG</sequence>
<dbReference type="OrthoDB" id="5143063at2"/>
<reference evidence="3 5" key="2">
    <citation type="submission" date="2016-11" db="EMBL/GenBank/DDBJ databases">
        <authorList>
            <person name="Jaros S."/>
            <person name="Januszkiewicz K."/>
            <person name="Wedrychowicz H."/>
        </authorList>
    </citation>
    <scope>NUCLEOTIDE SEQUENCE [LARGE SCALE GENOMIC DNA]</scope>
    <source>
        <strain evidence="3 5">DSM 17137</strain>
    </source>
</reference>
<evidence type="ECO:0000313" key="4">
    <source>
        <dbReference type="Proteomes" id="UP000033608"/>
    </source>
</evidence>
<dbReference type="Proteomes" id="UP000184533">
    <property type="component" value="Unassembled WGS sequence"/>
</dbReference>
<organism evidence="2 4">
    <name type="scientific">Devosia limi DSM 17137</name>
    <dbReference type="NCBI Taxonomy" id="1121477"/>
    <lineage>
        <taxon>Bacteria</taxon>
        <taxon>Pseudomonadati</taxon>
        <taxon>Pseudomonadota</taxon>
        <taxon>Alphaproteobacteria</taxon>
        <taxon>Hyphomicrobiales</taxon>
        <taxon>Devosiaceae</taxon>
        <taxon>Devosia</taxon>
    </lineage>
</organism>
<dbReference type="PATRIC" id="fig|1121477.3.peg.3118"/>
<keyword evidence="1" id="KW-0812">Transmembrane</keyword>
<evidence type="ECO:0008006" key="6">
    <source>
        <dbReference type="Google" id="ProtNLM"/>
    </source>
</evidence>
<reference evidence="2 4" key="1">
    <citation type="submission" date="2015-03" db="EMBL/GenBank/DDBJ databases">
        <authorList>
            <person name="Hassan Y.I."/>
            <person name="Lepp D."/>
            <person name="Zhou T."/>
        </authorList>
    </citation>
    <scope>NUCLEOTIDE SEQUENCE [LARGE SCALE GENOMIC DNA]</scope>
    <source>
        <strain evidence="2 4">DSM 17137</strain>
    </source>
</reference>
<evidence type="ECO:0000313" key="5">
    <source>
        <dbReference type="Proteomes" id="UP000184533"/>
    </source>
</evidence>
<keyword evidence="1" id="KW-1133">Transmembrane helix</keyword>
<feature type="transmembrane region" description="Helical" evidence="1">
    <location>
        <begin position="7"/>
        <end position="27"/>
    </location>
</feature>
<protein>
    <recommendedName>
        <fullName evidence="6">Transmembrane protein</fullName>
    </recommendedName>
</protein>
<dbReference type="Proteomes" id="UP000033608">
    <property type="component" value="Unassembled WGS sequence"/>
</dbReference>
<gene>
    <name evidence="3" type="ORF">SAMN02745223_02891</name>
    <name evidence="2" type="ORF">VW29_09990</name>
</gene>
<keyword evidence="1" id="KW-0472">Membrane</keyword>
<evidence type="ECO:0000313" key="2">
    <source>
        <dbReference type="EMBL" id="KKB84698.1"/>
    </source>
</evidence>
<proteinExistence type="predicted"/>
<accession>A0A0F5LQT5</accession>
<keyword evidence="4" id="KW-1185">Reference proteome</keyword>
<feature type="transmembrane region" description="Helical" evidence="1">
    <location>
        <begin position="118"/>
        <end position="139"/>
    </location>
</feature>
<name>A0A0F5LQT5_9HYPH</name>
<dbReference type="EMBL" id="LAJF01000068">
    <property type="protein sequence ID" value="KKB84698.1"/>
    <property type="molecule type" value="Genomic_DNA"/>
</dbReference>
<dbReference type="EMBL" id="FQVC01000009">
    <property type="protein sequence ID" value="SHF53447.1"/>
    <property type="molecule type" value="Genomic_DNA"/>
</dbReference>
<evidence type="ECO:0000313" key="3">
    <source>
        <dbReference type="EMBL" id="SHF53447.1"/>
    </source>
</evidence>